<comment type="caution">
    <text evidence="3">The sequence shown here is derived from an EMBL/GenBank/DDBJ whole genome shotgun (WGS) entry which is preliminary data.</text>
</comment>
<sequence>MQIAAAGIGAVWLISHVVTRAVRCETSSAILSFLQTQEAKLKDKLAQPEAEEDESKAEPTWLDEEDRLAEYESSQAERANDMTMKAIQKRRAANVLRSYAEGIHAELEKLKAQPGDHAEQELKLTTQLEANLARVALLHKQAELMRHQAALAKENLSTIHAAADRGSLIVRDCNMLKIGPLFYSARSDDVDHKDSVPLMAKLNGNALVLYQEKVPQLTFYLVDVELPTRPVENAPSCFVFTYRGAEQALCAGTEISCHTWMNALTEAWFCKHQGIKGTMVNMRKHKDKNGKDDKDKKKNNDTLMKHAVKENPNKVSRTLVARGKAASQGLVNMEVYVDDKNKTHMLVNGKERPVTATGNLINIQEVMKQIKQQKK</sequence>
<dbReference type="EMBL" id="BPLF01000004">
    <property type="protein sequence ID" value="GIX65312.1"/>
    <property type="molecule type" value="Genomic_DNA"/>
</dbReference>
<evidence type="ECO:0000313" key="3">
    <source>
        <dbReference type="EMBL" id="GIX65312.1"/>
    </source>
</evidence>
<feature type="region of interest" description="Disordered" evidence="1">
    <location>
        <begin position="284"/>
        <end position="305"/>
    </location>
</feature>
<reference evidence="3 4" key="1">
    <citation type="submission" date="2021-06" db="EMBL/GenBank/DDBJ databases">
        <title>Genome sequence of Babesia caballi.</title>
        <authorList>
            <person name="Yamagishi J."/>
            <person name="Kidaka T."/>
            <person name="Ochi A."/>
        </authorList>
    </citation>
    <scope>NUCLEOTIDE SEQUENCE [LARGE SCALE GENOMIC DNA]</scope>
    <source>
        <strain evidence="3">USDA-D6B2</strain>
    </source>
</reference>
<evidence type="ECO:0000256" key="1">
    <source>
        <dbReference type="SAM" id="MobiDB-lite"/>
    </source>
</evidence>
<keyword evidence="4" id="KW-1185">Reference proteome</keyword>
<feature type="compositionally biased region" description="Basic and acidic residues" evidence="1">
    <location>
        <begin position="289"/>
        <end position="305"/>
    </location>
</feature>
<evidence type="ECO:0000313" key="4">
    <source>
        <dbReference type="Proteomes" id="UP001497744"/>
    </source>
</evidence>
<dbReference type="Proteomes" id="UP001497744">
    <property type="component" value="Unassembled WGS sequence"/>
</dbReference>
<feature type="signal peptide" evidence="2">
    <location>
        <begin position="1"/>
        <end position="24"/>
    </location>
</feature>
<feature type="chain" id="PRO_5043371702" evidence="2">
    <location>
        <begin position="25"/>
        <end position="375"/>
    </location>
</feature>
<organism evidence="3 4">
    <name type="scientific">Babesia caballi</name>
    <dbReference type="NCBI Taxonomy" id="5871"/>
    <lineage>
        <taxon>Eukaryota</taxon>
        <taxon>Sar</taxon>
        <taxon>Alveolata</taxon>
        <taxon>Apicomplexa</taxon>
        <taxon>Aconoidasida</taxon>
        <taxon>Piroplasmida</taxon>
        <taxon>Babesiidae</taxon>
        <taxon>Babesia</taxon>
    </lineage>
</organism>
<name>A0AAV4LZS7_BABCB</name>
<gene>
    <name evidence="3" type="ORF">BcabD6B2_47470</name>
</gene>
<dbReference type="SUPFAM" id="SSF50729">
    <property type="entry name" value="PH domain-like"/>
    <property type="match status" value="1"/>
</dbReference>
<dbReference type="GeneID" id="94196793"/>
<keyword evidence="2" id="KW-0732">Signal</keyword>
<proteinExistence type="predicted"/>
<evidence type="ECO:0000256" key="2">
    <source>
        <dbReference type="SAM" id="SignalP"/>
    </source>
</evidence>
<protein>
    <submittedName>
        <fullName evidence="3">Chromosome maintenance protein</fullName>
    </submittedName>
</protein>
<dbReference type="RefSeq" id="XP_067717381.1">
    <property type="nucleotide sequence ID" value="XM_067861280.1"/>
</dbReference>
<dbReference type="AlphaFoldDB" id="A0AAV4LZS7"/>
<accession>A0AAV4LZS7</accession>